<sequence length="224" mass="22263">MGLGIRGAVIAGASAALLACGGGGDGQQPAQGLRFNTDAAFVNALGGASLTDLAAVDPAGGRYTASLTYSALPDGSFAGAPARRSLQTTTVGRAGEPPAVTTLTVFYETEPARILATVTDAGTTTVFAQATRLPAAGTVGQSGPLAQGTVYAGTALTAPTGTETLSWSIEADGATTALACLTSVSGPANWVSTERDCFRIDGAGNISGGTISIERPGVALHFWR</sequence>
<comment type="caution">
    <text evidence="1">The sequence shown here is derived from an EMBL/GenBank/DDBJ whole genome shotgun (WGS) entry which is preliminary data.</text>
</comment>
<reference evidence="2" key="1">
    <citation type="journal article" date="2019" name="Int. J. Syst. Evol. Microbiol.">
        <title>The Global Catalogue of Microorganisms (GCM) 10K type strain sequencing project: providing services to taxonomists for standard genome sequencing and annotation.</title>
        <authorList>
            <consortium name="The Broad Institute Genomics Platform"/>
            <consortium name="The Broad Institute Genome Sequencing Center for Infectious Disease"/>
            <person name="Wu L."/>
            <person name="Ma J."/>
        </authorList>
    </citation>
    <scope>NUCLEOTIDE SEQUENCE [LARGE SCALE GENOMIC DNA]</scope>
    <source>
        <strain evidence="2">CCUG 57401</strain>
    </source>
</reference>
<name>A0ABW0N8A1_9BURK</name>
<protein>
    <submittedName>
        <fullName evidence="1">Uncharacterized protein</fullName>
    </submittedName>
</protein>
<proteinExistence type="predicted"/>
<organism evidence="1 2">
    <name type="scientific">Caenimonas terrae</name>
    <dbReference type="NCBI Taxonomy" id="696074"/>
    <lineage>
        <taxon>Bacteria</taxon>
        <taxon>Pseudomonadati</taxon>
        <taxon>Pseudomonadota</taxon>
        <taxon>Betaproteobacteria</taxon>
        <taxon>Burkholderiales</taxon>
        <taxon>Comamonadaceae</taxon>
        <taxon>Caenimonas</taxon>
    </lineage>
</organism>
<dbReference type="PROSITE" id="PS51257">
    <property type="entry name" value="PROKAR_LIPOPROTEIN"/>
    <property type="match status" value="1"/>
</dbReference>
<accession>A0ABW0N8A1</accession>
<gene>
    <name evidence="1" type="ORF">ACFPOE_05050</name>
</gene>
<dbReference type="Proteomes" id="UP001596037">
    <property type="component" value="Unassembled WGS sequence"/>
</dbReference>
<dbReference type="EMBL" id="JBHSMF010000003">
    <property type="protein sequence ID" value="MFC5496895.1"/>
    <property type="molecule type" value="Genomic_DNA"/>
</dbReference>
<evidence type="ECO:0000313" key="2">
    <source>
        <dbReference type="Proteomes" id="UP001596037"/>
    </source>
</evidence>
<keyword evidence="2" id="KW-1185">Reference proteome</keyword>
<evidence type="ECO:0000313" key="1">
    <source>
        <dbReference type="EMBL" id="MFC5496895.1"/>
    </source>
</evidence>
<dbReference type="RefSeq" id="WP_376848927.1">
    <property type="nucleotide sequence ID" value="NZ_JBHSMF010000003.1"/>
</dbReference>